<gene>
    <name evidence="2" type="ORF">SAMN04488113_10487</name>
</gene>
<dbReference type="CDD" id="cd00093">
    <property type="entry name" value="HTH_XRE"/>
    <property type="match status" value="1"/>
</dbReference>
<dbReference type="SUPFAM" id="SSF47413">
    <property type="entry name" value="lambda repressor-like DNA-binding domains"/>
    <property type="match status" value="1"/>
</dbReference>
<dbReference type="PROSITE" id="PS50943">
    <property type="entry name" value="HTH_CROC1"/>
    <property type="match status" value="1"/>
</dbReference>
<dbReference type="Pfam" id="PF01381">
    <property type="entry name" value="HTH_3"/>
    <property type="match status" value="1"/>
</dbReference>
<keyword evidence="2" id="KW-0238">DNA-binding</keyword>
<evidence type="ECO:0000313" key="2">
    <source>
        <dbReference type="EMBL" id="SEI59085.1"/>
    </source>
</evidence>
<dbReference type="GO" id="GO:0003677">
    <property type="term" value="F:DNA binding"/>
    <property type="evidence" value="ECO:0007669"/>
    <property type="project" value="UniProtKB-KW"/>
</dbReference>
<dbReference type="STRING" id="1130080.SAMN04488113_10487"/>
<dbReference type="InterPro" id="IPR001387">
    <property type="entry name" value="Cro/C1-type_HTH"/>
</dbReference>
<dbReference type="InterPro" id="IPR010982">
    <property type="entry name" value="Lambda_DNA-bd_dom_sf"/>
</dbReference>
<feature type="domain" description="HTH cro/C1-type" evidence="1">
    <location>
        <begin position="5"/>
        <end position="59"/>
    </location>
</feature>
<dbReference type="Proteomes" id="UP000198564">
    <property type="component" value="Unassembled WGS sequence"/>
</dbReference>
<protein>
    <submittedName>
        <fullName evidence="2">DNA-binding transcriptional regulator, XRE-family HTH domain</fullName>
    </submittedName>
</protein>
<dbReference type="RefSeq" id="WP_091632988.1">
    <property type="nucleotide sequence ID" value="NZ_FNYW01000004.1"/>
</dbReference>
<evidence type="ECO:0000259" key="1">
    <source>
        <dbReference type="PROSITE" id="PS50943"/>
    </source>
</evidence>
<accession>A0A1H6S5T6</accession>
<proteinExistence type="predicted"/>
<dbReference type="Gene3D" id="1.10.260.40">
    <property type="entry name" value="lambda repressor-like DNA-binding domains"/>
    <property type="match status" value="1"/>
</dbReference>
<keyword evidence="3" id="KW-1185">Reference proteome</keyword>
<dbReference type="EMBL" id="FNYW01000004">
    <property type="protein sequence ID" value="SEI59085.1"/>
    <property type="molecule type" value="Genomic_DNA"/>
</dbReference>
<name>A0A1H6S5T6_9LACT</name>
<evidence type="ECO:0000313" key="3">
    <source>
        <dbReference type="Proteomes" id="UP000198564"/>
    </source>
</evidence>
<sequence length="73" mass="8513">MKNKVRGYRTMGGYNQKQLADILEITPQSLSAKENGRRSFNDFEKVLLLDLFKEIEPELTIDKLFFDQEVSKS</sequence>
<organism evidence="2 3">
    <name type="scientific">Alkalibacterium gilvum</name>
    <dbReference type="NCBI Taxonomy" id="1130080"/>
    <lineage>
        <taxon>Bacteria</taxon>
        <taxon>Bacillati</taxon>
        <taxon>Bacillota</taxon>
        <taxon>Bacilli</taxon>
        <taxon>Lactobacillales</taxon>
        <taxon>Carnobacteriaceae</taxon>
        <taxon>Alkalibacterium</taxon>
    </lineage>
</organism>
<dbReference type="AlphaFoldDB" id="A0A1H6S5T6"/>
<reference evidence="3" key="1">
    <citation type="submission" date="2016-10" db="EMBL/GenBank/DDBJ databases">
        <authorList>
            <person name="Varghese N."/>
            <person name="Submissions S."/>
        </authorList>
    </citation>
    <scope>NUCLEOTIDE SEQUENCE [LARGE SCALE GENOMIC DNA]</scope>
    <source>
        <strain evidence="3">DSM 25751</strain>
    </source>
</reference>
<dbReference type="OrthoDB" id="2230123at2"/>